<proteinExistence type="predicted"/>
<gene>
    <name evidence="2" type="ORF">I206_04444</name>
    <name evidence="3" type="ORF">I206_103982</name>
</gene>
<keyword evidence="4" id="KW-1185">Reference proteome</keyword>
<dbReference type="KEGG" id="kpin:30172813"/>
<dbReference type="Proteomes" id="UP000094020">
    <property type="component" value="Chromosome 5"/>
</dbReference>
<feature type="region of interest" description="Disordered" evidence="1">
    <location>
        <begin position="81"/>
        <end position="105"/>
    </location>
</feature>
<evidence type="ECO:0000313" key="4">
    <source>
        <dbReference type="Proteomes" id="UP000094020"/>
    </source>
</evidence>
<reference evidence="3" key="4">
    <citation type="submission" date="2024-02" db="EMBL/GenBank/DDBJ databases">
        <title>Comparative genomics of Cryptococcus and Kwoniella reveals pathogenesis evolution and contrasting modes of karyotype evolution via chromosome fusion or intercentromeric recombination.</title>
        <authorList>
            <person name="Coelho M.A."/>
            <person name="David-Palma M."/>
            <person name="Shea T."/>
            <person name="Bowers K."/>
            <person name="McGinley-Smith S."/>
            <person name="Mohammad A.W."/>
            <person name="Gnirke A."/>
            <person name="Yurkov A.M."/>
            <person name="Nowrousian M."/>
            <person name="Sun S."/>
            <person name="Cuomo C.A."/>
            <person name="Heitman J."/>
        </authorList>
    </citation>
    <scope>NUCLEOTIDE SEQUENCE</scope>
    <source>
        <strain evidence="3">CBS 10737</strain>
    </source>
</reference>
<dbReference type="AlphaFoldDB" id="A0A1B9I2Z4"/>
<feature type="compositionally biased region" description="Polar residues" evidence="1">
    <location>
        <begin position="86"/>
        <end position="95"/>
    </location>
</feature>
<protein>
    <submittedName>
        <fullName evidence="2">Uncharacterized protein</fullName>
    </submittedName>
</protein>
<feature type="compositionally biased region" description="Basic residues" evidence="1">
    <location>
        <begin position="96"/>
        <end position="105"/>
    </location>
</feature>
<evidence type="ECO:0000313" key="2">
    <source>
        <dbReference type="EMBL" id="OCF49913.1"/>
    </source>
</evidence>
<name>A0A1B9I2Z4_9TREE</name>
<evidence type="ECO:0000256" key="1">
    <source>
        <dbReference type="SAM" id="MobiDB-lite"/>
    </source>
</evidence>
<dbReference type="RefSeq" id="XP_019011132.1">
    <property type="nucleotide sequence ID" value="XM_019156174.1"/>
</dbReference>
<accession>A0A1B9I2Z4</accession>
<dbReference type="EMBL" id="KI894011">
    <property type="protein sequence ID" value="OCF49913.1"/>
    <property type="molecule type" value="Genomic_DNA"/>
</dbReference>
<sequence length="105" mass="11753">MPTDKIDKEPWGDEHTIALLRTSIQILLLHRSDIYSNPSLIGVSDNGGNRINMKLQQILKKLCNTFPGAENLVVEEVNNLKEARSKNGNGSNPSTPKKRKMKDEV</sequence>
<evidence type="ECO:0000313" key="3">
    <source>
        <dbReference type="EMBL" id="WWC70038.1"/>
    </source>
</evidence>
<reference evidence="3" key="2">
    <citation type="submission" date="2013-07" db="EMBL/GenBank/DDBJ databases">
        <authorList>
            <consortium name="The Broad Institute Genome Sequencing Platform"/>
            <person name="Cuomo C."/>
            <person name="Litvintseva A."/>
            <person name="Chen Y."/>
            <person name="Heitman J."/>
            <person name="Sun S."/>
            <person name="Springer D."/>
            <person name="Dromer F."/>
            <person name="Young S.K."/>
            <person name="Zeng Q."/>
            <person name="Gargeya S."/>
            <person name="Fitzgerald M."/>
            <person name="Abouelleil A."/>
            <person name="Alvarado L."/>
            <person name="Berlin A.M."/>
            <person name="Chapman S.B."/>
            <person name="Dewar J."/>
            <person name="Goldberg J."/>
            <person name="Griggs A."/>
            <person name="Gujja S."/>
            <person name="Hansen M."/>
            <person name="Howarth C."/>
            <person name="Imamovic A."/>
            <person name="Larimer J."/>
            <person name="McCowan C."/>
            <person name="Murphy C."/>
            <person name="Pearson M."/>
            <person name="Priest M."/>
            <person name="Roberts A."/>
            <person name="Saif S."/>
            <person name="Shea T."/>
            <person name="Sykes S."/>
            <person name="Wortman J."/>
            <person name="Nusbaum C."/>
            <person name="Birren B."/>
        </authorList>
    </citation>
    <scope>NUCLEOTIDE SEQUENCE</scope>
    <source>
        <strain evidence="3">CBS 10737</strain>
    </source>
</reference>
<dbReference type="OrthoDB" id="2562728at2759"/>
<reference evidence="2" key="3">
    <citation type="submission" date="2016-07" db="EMBL/GenBank/DDBJ databases">
        <title>Evolution of pathogenesis and genome organization in the Tremellales.</title>
        <authorList>
            <person name="Cuomo C."/>
            <person name="Litvintseva A."/>
            <person name="Heitman J."/>
            <person name="Chen Y."/>
            <person name="Sun S."/>
            <person name="Springer D."/>
            <person name="Dromer F."/>
            <person name="Young S."/>
            <person name="Zeng Q."/>
            <person name="Chapman S."/>
            <person name="Gujja S."/>
            <person name="Saif S."/>
            <person name="Birren B."/>
        </authorList>
    </citation>
    <scope>NUCLEOTIDE SEQUENCE</scope>
    <source>
        <strain evidence="2">CBS 10737</strain>
    </source>
</reference>
<dbReference type="GeneID" id="30172813"/>
<reference evidence="2" key="1">
    <citation type="submission" date="2013-07" db="EMBL/GenBank/DDBJ databases">
        <title>The Genome Sequence of Cryptococcus pinus CBS10737.</title>
        <authorList>
            <consortium name="The Broad Institute Genome Sequencing Platform"/>
            <person name="Cuomo C."/>
            <person name="Litvintseva A."/>
            <person name="Chen Y."/>
            <person name="Heitman J."/>
            <person name="Sun S."/>
            <person name="Springer D."/>
            <person name="Dromer F."/>
            <person name="Young S.K."/>
            <person name="Zeng Q."/>
            <person name="Gargeya S."/>
            <person name="Fitzgerald M."/>
            <person name="Abouelleil A."/>
            <person name="Alvarado L."/>
            <person name="Berlin A.M."/>
            <person name="Chapman S.B."/>
            <person name="Dewar J."/>
            <person name="Goldberg J."/>
            <person name="Griggs A."/>
            <person name="Gujja S."/>
            <person name="Hansen M."/>
            <person name="Howarth C."/>
            <person name="Imamovic A."/>
            <person name="Larimer J."/>
            <person name="McCowan C."/>
            <person name="Murphy C."/>
            <person name="Pearson M."/>
            <person name="Priest M."/>
            <person name="Roberts A."/>
            <person name="Saif S."/>
            <person name="Shea T."/>
            <person name="Sykes S."/>
            <person name="Wortman J."/>
            <person name="Nusbaum C."/>
            <person name="Birren B."/>
        </authorList>
    </citation>
    <scope>NUCLEOTIDE SEQUENCE [LARGE SCALE GENOMIC DNA]</scope>
    <source>
        <strain evidence="2">CBS 10737</strain>
    </source>
</reference>
<organism evidence="2">
    <name type="scientific">Kwoniella pini CBS 10737</name>
    <dbReference type="NCBI Taxonomy" id="1296096"/>
    <lineage>
        <taxon>Eukaryota</taxon>
        <taxon>Fungi</taxon>
        <taxon>Dikarya</taxon>
        <taxon>Basidiomycota</taxon>
        <taxon>Agaricomycotina</taxon>
        <taxon>Tremellomycetes</taxon>
        <taxon>Tremellales</taxon>
        <taxon>Cryptococcaceae</taxon>
        <taxon>Kwoniella</taxon>
    </lineage>
</organism>
<dbReference type="EMBL" id="CP144523">
    <property type="protein sequence ID" value="WWC70038.1"/>
    <property type="molecule type" value="Genomic_DNA"/>
</dbReference>